<organism evidence="2 3">
    <name type="scientific">Nocardiopsis coralli</name>
    <dbReference type="NCBI Taxonomy" id="2772213"/>
    <lineage>
        <taxon>Bacteria</taxon>
        <taxon>Bacillati</taxon>
        <taxon>Actinomycetota</taxon>
        <taxon>Actinomycetes</taxon>
        <taxon>Streptosporangiales</taxon>
        <taxon>Nocardiopsidaceae</taxon>
        <taxon>Nocardiopsis</taxon>
    </lineage>
</organism>
<dbReference type="InterPro" id="IPR032708">
    <property type="entry name" value="McjB_C"/>
</dbReference>
<dbReference type="EMBL" id="JADBGI010000040">
    <property type="protein sequence ID" value="MBE3002308.1"/>
    <property type="molecule type" value="Genomic_DNA"/>
</dbReference>
<reference evidence="2 3" key="1">
    <citation type="submission" date="2020-09" db="EMBL/GenBank/DDBJ databases">
        <title>Diversity and distribution of actinomycetes associated with coral in the coast of Hainan.</title>
        <authorList>
            <person name="Li F."/>
        </authorList>
    </citation>
    <scope>NUCLEOTIDE SEQUENCE [LARGE SCALE GENOMIC DNA]</scope>
    <source>
        <strain evidence="2 3">HNM0947</strain>
    </source>
</reference>
<accession>A0ABR9PEN2</accession>
<dbReference type="Proteomes" id="UP000806528">
    <property type="component" value="Unassembled WGS sequence"/>
</dbReference>
<evidence type="ECO:0000259" key="1">
    <source>
        <dbReference type="Pfam" id="PF13471"/>
    </source>
</evidence>
<comment type="caution">
    <text evidence="2">The sequence shown here is derived from an EMBL/GenBank/DDBJ whole genome shotgun (WGS) entry which is preliminary data.</text>
</comment>
<keyword evidence="3" id="KW-1185">Reference proteome</keyword>
<protein>
    <submittedName>
        <fullName evidence="2">Lasso peptide biosynthesis B2 protein</fullName>
    </submittedName>
</protein>
<dbReference type="NCBIfam" id="NF033537">
    <property type="entry name" value="lasso_biosyn_B2"/>
    <property type="match status" value="1"/>
</dbReference>
<dbReference type="Pfam" id="PF13471">
    <property type="entry name" value="Transglut_core3"/>
    <property type="match status" value="1"/>
</dbReference>
<evidence type="ECO:0000313" key="3">
    <source>
        <dbReference type="Proteomes" id="UP000806528"/>
    </source>
</evidence>
<gene>
    <name evidence="2" type="ORF">IDM40_26935</name>
</gene>
<dbReference type="InterPro" id="IPR053521">
    <property type="entry name" value="McjB-like"/>
</dbReference>
<evidence type="ECO:0000313" key="2">
    <source>
        <dbReference type="EMBL" id="MBE3002308.1"/>
    </source>
</evidence>
<sequence>MSIPIRPEQVWRPSLGHRVLARVAVALSWVLAQFSPKAIRRVLSLPFLGRSEPGAREVLEWRNAVNHVSHHCAGNGCLQRSIAVMFMGFMHGRAPVWCTGFRLEPFSAHAWVEINGEPVGEPGVVSEYKKVMSVSPPWART</sequence>
<name>A0ABR9PEN2_9ACTN</name>
<feature type="domain" description="Microcin J25-processing protein McjB C-terminal" evidence="1">
    <location>
        <begin position="22"/>
        <end position="132"/>
    </location>
</feature>
<proteinExistence type="predicted"/>
<dbReference type="RefSeq" id="WP_193124892.1">
    <property type="nucleotide sequence ID" value="NZ_JADBGI010000040.1"/>
</dbReference>